<dbReference type="PANTHER" id="PTHR24421">
    <property type="entry name" value="NITRATE/NITRITE SENSOR PROTEIN NARX-RELATED"/>
    <property type="match status" value="1"/>
</dbReference>
<dbReference type="InterPro" id="IPR003594">
    <property type="entry name" value="HATPase_dom"/>
</dbReference>
<keyword evidence="7" id="KW-0067">ATP-binding</keyword>
<evidence type="ECO:0000259" key="10">
    <source>
        <dbReference type="Pfam" id="PF02518"/>
    </source>
</evidence>
<keyword evidence="14" id="KW-1185">Reference proteome</keyword>
<feature type="domain" description="Histidine kinase/HSP90-like ATPase" evidence="10">
    <location>
        <begin position="341"/>
        <end position="421"/>
    </location>
</feature>
<proteinExistence type="predicted"/>
<evidence type="ECO:0000256" key="9">
    <source>
        <dbReference type="SAM" id="Phobius"/>
    </source>
</evidence>
<dbReference type="PANTHER" id="PTHR24421:SF10">
    <property type="entry name" value="NITRATE_NITRITE SENSOR PROTEIN NARQ"/>
    <property type="match status" value="1"/>
</dbReference>
<keyword evidence="5" id="KW-0547">Nucleotide-binding</keyword>
<feature type="transmembrane region" description="Helical" evidence="9">
    <location>
        <begin position="173"/>
        <end position="193"/>
    </location>
</feature>
<organism evidence="13 14">
    <name type="scientific">Virgisporangium aurantiacum</name>
    <dbReference type="NCBI Taxonomy" id="175570"/>
    <lineage>
        <taxon>Bacteria</taxon>
        <taxon>Bacillati</taxon>
        <taxon>Actinomycetota</taxon>
        <taxon>Actinomycetes</taxon>
        <taxon>Micromonosporales</taxon>
        <taxon>Micromonosporaceae</taxon>
        <taxon>Virgisporangium</taxon>
    </lineage>
</organism>
<dbReference type="SUPFAM" id="SSF55874">
    <property type="entry name" value="ATPase domain of HSP90 chaperone/DNA topoisomerase II/histidine kinase"/>
    <property type="match status" value="1"/>
</dbReference>
<protein>
    <recommendedName>
        <fullName evidence="2">histidine kinase</fullName>
        <ecNumber evidence="2">2.7.13.3</ecNumber>
    </recommendedName>
</protein>
<feature type="domain" description="Putative sensor" evidence="12">
    <location>
        <begin position="80"/>
        <end position="204"/>
    </location>
</feature>
<keyword evidence="9" id="KW-1133">Transmembrane helix</keyword>
<dbReference type="InterPro" id="IPR025828">
    <property type="entry name" value="Put_sensor_dom"/>
</dbReference>
<evidence type="ECO:0000256" key="8">
    <source>
        <dbReference type="ARBA" id="ARBA00023012"/>
    </source>
</evidence>
<dbReference type="Pfam" id="PF02518">
    <property type="entry name" value="HATPase_c"/>
    <property type="match status" value="1"/>
</dbReference>
<dbReference type="AlphaFoldDB" id="A0A8J3ZEU4"/>
<evidence type="ECO:0000313" key="13">
    <source>
        <dbReference type="EMBL" id="GIJ60008.1"/>
    </source>
</evidence>
<reference evidence="13" key="1">
    <citation type="submission" date="2021-01" db="EMBL/GenBank/DDBJ databases">
        <title>Whole genome shotgun sequence of Virgisporangium aurantiacum NBRC 16421.</title>
        <authorList>
            <person name="Komaki H."/>
            <person name="Tamura T."/>
        </authorList>
    </citation>
    <scope>NUCLEOTIDE SEQUENCE</scope>
    <source>
        <strain evidence="13">NBRC 16421</strain>
    </source>
</reference>
<keyword evidence="3" id="KW-0597">Phosphoprotein</keyword>
<evidence type="ECO:0000259" key="12">
    <source>
        <dbReference type="Pfam" id="PF13796"/>
    </source>
</evidence>
<dbReference type="GO" id="GO:0046983">
    <property type="term" value="F:protein dimerization activity"/>
    <property type="evidence" value="ECO:0007669"/>
    <property type="project" value="InterPro"/>
</dbReference>
<dbReference type="Pfam" id="PF13796">
    <property type="entry name" value="Sensor"/>
    <property type="match status" value="1"/>
</dbReference>
<evidence type="ECO:0000256" key="6">
    <source>
        <dbReference type="ARBA" id="ARBA00022777"/>
    </source>
</evidence>
<dbReference type="EMBL" id="BOPG01000049">
    <property type="protein sequence ID" value="GIJ60008.1"/>
    <property type="molecule type" value="Genomic_DNA"/>
</dbReference>
<name>A0A8J3ZEU4_9ACTN</name>
<dbReference type="GO" id="GO:0005524">
    <property type="term" value="F:ATP binding"/>
    <property type="evidence" value="ECO:0007669"/>
    <property type="project" value="UniProtKB-KW"/>
</dbReference>
<evidence type="ECO:0000256" key="3">
    <source>
        <dbReference type="ARBA" id="ARBA00022553"/>
    </source>
</evidence>
<sequence>MTIERARRRARSVLRPLVAHVSWQATFHTVTGMFLGTAIGGALALLAVLWGSAVASLVTGPSGHPSLIGVYVGATVTGPFALLLCVRFASGLQRERFRSVLGVEIAAPADMERPGWRRFTHPWAAGSTWRQLIYHVLASALAGPGGLLVVASWGAPVLAALWASELSGATRVLWFGISGGLLLAAPWIARGTAAVDAFAARRLLGPGPSEELRQRVERLSRSRAELVTAADTERRRIERDLHDGVQQRLVSLAMNLGMARNAFADAPPEIREVLGAAHDEATQALAELRNFVRGLHPAVLNDRGLDAALSGVVARTPLPVTLRIDVATRCSPSIEAVAYFTVSEALANVVKHAQATRAAVVVEQVAGRLVITVTDNGRGGASVEEGGGLLGLAQRAAAVDGTFSMVSPPDGPTTVTVNLPCE</sequence>
<dbReference type="Gene3D" id="3.30.565.10">
    <property type="entry name" value="Histidine kinase-like ATPase, C-terminal domain"/>
    <property type="match status" value="1"/>
</dbReference>
<keyword evidence="6 13" id="KW-0418">Kinase</keyword>
<feature type="transmembrane region" description="Helical" evidence="9">
    <location>
        <begin position="21"/>
        <end position="48"/>
    </location>
</feature>
<keyword evidence="9" id="KW-0812">Transmembrane</keyword>
<keyword evidence="4" id="KW-0808">Transferase</keyword>
<evidence type="ECO:0000256" key="4">
    <source>
        <dbReference type="ARBA" id="ARBA00022679"/>
    </source>
</evidence>
<keyword evidence="9" id="KW-0472">Membrane</keyword>
<evidence type="ECO:0000313" key="14">
    <source>
        <dbReference type="Proteomes" id="UP000612585"/>
    </source>
</evidence>
<evidence type="ECO:0000259" key="11">
    <source>
        <dbReference type="Pfam" id="PF07730"/>
    </source>
</evidence>
<dbReference type="InterPro" id="IPR011712">
    <property type="entry name" value="Sig_transdc_His_kin_sub3_dim/P"/>
</dbReference>
<gene>
    <name evidence="13" type="ORF">Vau01_075240</name>
</gene>
<feature type="transmembrane region" description="Helical" evidence="9">
    <location>
        <begin position="68"/>
        <end position="89"/>
    </location>
</feature>
<dbReference type="Gene3D" id="1.20.5.1930">
    <property type="match status" value="1"/>
</dbReference>
<evidence type="ECO:0000256" key="2">
    <source>
        <dbReference type="ARBA" id="ARBA00012438"/>
    </source>
</evidence>
<dbReference type="InterPro" id="IPR036890">
    <property type="entry name" value="HATPase_C_sf"/>
</dbReference>
<dbReference type="GO" id="GO:0000155">
    <property type="term" value="F:phosphorelay sensor kinase activity"/>
    <property type="evidence" value="ECO:0007669"/>
    <property type="project" value="InterPro"/>
</dbReference>
<accession>A0A8J3ZEU4</accession>
<dbReference type="RefSeq" id="WP_239152167.1">
    <property type="nucleotide sequence ID" value="NZ_BOPG01000049.1"/>
</dbReference>
<evidence type="ECO:0000256" key="5">
    <source>
        <dbReference type="ARBA" id="ARBA00022741"/>
    </source>
</evidence>
<dbReference type="CDD" id="cd16917">
    <property type="entry name" value="HATPase_UhpB-NarQ-NarX-like"/>
    <property type="match status" value="1"/>
</dbReference>
<evidence type="ECO:0000256" key="7">
    <source>
        <dbReference type="ARBA" id="ARBA00022840"/>
    </source>
</evidence>
<evidence type="ECO:0000256" key="1">
    <source>
        <dbReference type="ARBA" id="ARBA00000085"/>
    </source>
</evidence>
<dbReference type="InterPro" id="IPR050482">
    <property type="entry name" value="Sensor_HK_TwoCompSys"/>
</dbReference>
<comment type="caution">
    <text evidence="13">The sequence shown here is derived from an EMBL/GenBank/DDBJ whole genome shotgun (WGS) entry which is preliminary data.</text>
</comment>
<keyword evidence="8" id="KW-0902">Two-component regulatory system</keyword>
<feature type="domain" description="Signal transduction histidine kinase subgroup 3 dimerisation and phosphoacceptor" evidence="11">
    <location>
        <begin position="233"/>
        <end position="300"/>
    </location>
</feature>
<feature type="transmembrane region" description="Helical" evidence="9">
    <location>
        <begin position="132"/>
        <end position="153"/>
    </location>
</feature>
<dbReference type="Pfam" id="PF07730">
    <property type="entry name" value="HisKA_3"/>
    <property type="match status" value="1"/>
</dbReference>
<dbReference type="Proteomes" id="UP000612585">
    <property type="component" value="Unassembled WGS sequence"/>
</dbReference>
<dbReference type="EC" id="2.7.13.3" evidence="2"/>
<dbReference type="GO" id="GO:0016020">
    <property type="term" value="C:membrane"/>
    <property type="evidence" value="ECO:0007669"/>
    <property type="project" value="InterPro"/>
</dbReference>
<comment type="catalytic activity">
    <reaction evidence="1">
        <text>ATP + protein L-histidine = ADP + protein N-phospho-L-histidine.</text>
        <dbReference type="EC" id="2.7.13.3"/>
    </reaction>
</comment>